<keyword evidence="4" id="KW-1185">Reference proteome</keyword>
<evidence type="ECO:0000313" key="4">
    <source>
        <dbReference type="Proteomes" id="UP000280197"/>
    </source>
</evidence>
<sequence length="245" mass="23684">MRALPALRLASTAVTAALLFAITAPAAVAADHESKRERVESAATAPLPGADALLAQVQTLGNLGSLLAPVTDVLNTVLKADDGQVSPEQATQLLDAVKAAIAKITAAAPVPVPETPVTPTTPAPTAAPTTPPATTTPTTPAAAAPVTGLLPLPVTKSGDDSKAPSADAVGDALAALQQAVSDLLAAATGGDPTKVVPAATAVVSKLLNAVLALLLAGGLPLPLPAPLPVDTGAATGAVGGLLPTS</sequence>
<dbReference type="AlphaFoldDB" id="A0A3Q9BYW8"/>
<gene>
    <name evidence="3" type="ORF">EJC51_18680</name>
</gene>
<protein>
    <recommendedName>
        <fullName evidence="5">Secreted protein</fullName>
    </recommendedName>
</protein>
<feature type="region of interest" description="Disordered" evidence="1">
    <location>
        <begin position="112"/>
        <end position="144"/>
    </location>
</feature>
<feature type="signal peptide" evidence="2">
    <location>
        <begin position="1"/>
        <end position="29"/>
    </location>
</feature>
<feature type="compositionally biased region" description="Low complexity" evidence="1">
    <location>
        <begin position="123"/>
        <end position="144"/>
    </location>
</feature>
<organism evidence="3 4">
    <name type="scientific">Streptomyces aquilus</name>
    <dbReference type="NCBI Taxonomy" id="2548456"/>
    <lineage>
        <taxon>Bacteria</taxon>
        <taxon>Bacillati</taxon>
        <taxon>Actinomycetota</taxon>
        <taxon>Actinomycetes</taxon>
        <taxon>Kitasatosporales</taxon>
        <taxon>Streptomycetaceae</taxon>
        <taxon>Streptomyces</taxon>
    </lineage>
</organism>
<dbReference type="KEGG" id="saqu:EJC51_18680"/>
<dbReference type="RefSeq" id="WP_126272123.1">
    <property type="nucleotide sequence ID" value="NZ_CP034463.1"/>
</dbReference>
<keyword evidence="2" id="KW-0732">Signal</keyword>
<name>A0A3Q9BYW8_9ACTN</name>
<accession>A0A3Q9BYW8</accession>
<dbReference type="Proteomes" id="UP000280197">
    <property type="component" value="Chromosome"/>
</dbReference>
<reference evidence="3 4" key="1">
    <citation type="submission" date="2018-12" db="EMBL/GenBank/DDBJ databases">
        <authorList>
            <person name="Li K."/>
        </authorList>
    </citation>
    <scope>NUCLEOTIDE SEQUENCE [LARGE SCALE GENOMIC DNA]</scope>
    <source>
        <strain evidence="4">CR22</strain>
    </source>
</reference>
<proteinExistence type="predicted"/>
<evidence type="ECO:0000256" key="1">
    <source>
        <dbReference type="SAM" id="MobiDB-lite"/>
    </source>
</evidence>
<evidence type="ECO:0008006" key="5">
    <source>
        <dbReference type="Google" id="ProtNLM"/>
    </source>
</evidence>
<evidence type="ECO:0000256" key="2">
    <source>
        <dbReference type="SAM" id="SignalP"/>
    </source>
</evidence>
<feature type="compositionally biased region" description="Pro residues" evidence="1">
    <location>
        <begin position="112"/>
        <end position="122"/>
    </location>
</feature>
<dbReference type="EMBL" id="CP034463">
    <property type="protein sequence ID" value="AZP17934.1"/>
    <property type="molecule type" value="Genomic_DNA"/>
</dbReference>
<evidence type="ECO:0000313" key="3">
    <source>
        <dbReference type="EMBL" id="AZP17934.1"/>
    </source>
</evidence>
<feature type="chain" id="PRO_5018758467" description="Secreted protein" evidence="2">
    <location>
        <begin position="30"/>
        <end position="245"/>
    </location>
</feature>